<gene>
    <name evidence="1" type="ORF">EDD59_10844</name>
</gene>
<proteinExistence type="predicted"/>
<dbReference type="AlphaFoldDB" id="A0A4R3K9D5"/>
<evidence type="ECO:0000313" key="1">
    <source>
        <dbReference type="EMBL" id="TCS79463.1"/>
    </source>
</evidence>
<reference evidence="1 2" key="1">
    <citation type="submission" date="2019-03" db="EMBL/GenBank/DDBJ databases">
        <title>Genomic Encyclopedia of Type Strains, Phase IV (KMG-IV): sequencing the most valuable type-strain genomes for metagenomic binning, comparative biology and taxonomic classification.</title>
        <authorList>
            <person name="Goeker M."/>
        </authorList>
    </citation>
    <scope>NUCLEOTIDE SEQUENCE [LARGE SCALE GENOMIC DNA]</scope>
    <source>
        <strain evidence="1 2">DSM 29489</strain>
    </source>
</reference>
<name>A0A4R3K9D5_9FIRM</name>
<evidence type="ECO:0000313" key="2">
    <source>
        <dbReference type="Proteomes" id="UP000295726"/>
    </source>
</evidence>
<accession>A0A4R3K9D5</accession>
<organism evidence="1 2">
    <name type="scientific">Muricomes intestini</name>
    <dbReference type="NCBI Taxonomy" id="1796634"/>
    <lineage>
        <taxon>Bacteria</taxon>
        <taxon>Bacillati</taxon>
        <taxon>Bacillota</taxon>
        <taxon>Clostridia</taxon>
        <taxon>Lachnospirales</taxon>
        <taxon>Lachnospiraceae</taxon>
        <taxon>Muricomes</taxon>
    </lineage>
</organism>
<comment type="caution">
    <text evidence="1">The sequence shown here is derived from an EMBL/GenBank/DDBJ whole genome shotgun (WGS) entry which is preliminary data.</text>
</comment>
<dbReference type="EMBL" id="SLZZ01000008">
    <property type="protein sequence ID" value="TCS79463.1"/>
    <property type="molecule type" value="Genomic_DNA"/>
</dbReference>
<keyword evidence="2" id="KW-1185">Reference proteome</keyword>
<dbReference type="Pfam" id="PF18960">
    <property type="entry name" value="DUF5702"/>
    <property type="match status" value="1"/>
</dbReference>
<protein>
    <submittedName>
        <fullName evidence="1">Uncharacterized protein</fullName>
    </submittedName>
</protein>
<dbReference type="RefSeq" id="WP_165920891.1">
    <property type="nucleotide sequence ID" value="NZ_DAITGU010000023.1"/>
</dbReference>
<dbReference type="InterPro" id="IPR043756">
    <property type="entry name" value="DUF5702"/>
</dbReference>
<dbReference type="Proteomes" id="UP000295726">
    <property type="component" value="Unassembled WGS sequence"/>
</dbReference>
<sequence>MQRGEITAFLSLVFVLLISFMAAMLESTVVQVSKNQKRLIADNAIFSIFGEYQNELLKNYEILAIDCSYGTCSSNEQNLLDHMYYYGTAGMEHNIQGIQYLSDQKGHAFKEQALQYMEQAYGISAVRELVGKTDIWEEQELQGEEASQRDQTVNRELDDFVKENQIILPEEDNPLPLVEELKQSSILELVLPEEFHLSAREIIPEEQASGRNLRRGRGSFYVRQGMNGIEERLLFQEYLLKKFSNATDIKGENRSLSYELEYMIGRKASDAENLEMVIKKLLAIRFGINYLYLQSDTKKQAEAEALALTLSTLAGLPAVSAVVKQALLAAWAFGESVVDLRSLLSGKKAALMKSNENWQLSLSSLTTLGTEEDMQDGMNAEEGITYEDYLRALLFLENDDELTVKALDRVEQNMRTEEKKDTFCVDSCVVKLRLQNTAEIRRGLTYQFPVYFGYE</sequence>